<keyword evidence="10" id="KW-0573">Peptidoglycan synthesis</keyword>
<evidence type="ECO:0000256" key="12">
    <source>
        <dbReference type="ARBA" id="ARBA00023136"/>
    </source>
</evidence>
<feature type="compositionally biased region" description="Basic and acidic residues" evidence="14">
    <location>
        <begin position="711"/>
        <end position="729"/>
    </location>
</feature>
<dbReference type="InterPro" id="IPR036138">
    <property type="entry name" value="PBP_dimer_sf"/>
</dbReference>
<accession>A0A3Q9HQK1</accession>
<keyword evidence="19" id="KW-1185">Reference proteome</keyword>
<dbReference type="Pfam" id="PF00905">
    <property type="entry name" value="Transpeptidase"/>
    <property type="match status" value="1"/>
</dbReference>
<evidence type="ECO:0000256" key="3">
    <source>
        <dbReference type="ARBA" id="ARBA00007171"/>
    </source>
</evidence>
<evidence type="ECO:0000256" key="5">
    <source>
        <dbReference type="ARBA" id="ARBA00022519"/>
    </source>
</evidence>
<evidence type="ECO:0000256" key="6">
    <source>
        <dbReference type="ARBA" id="ARBA00022670"/>
    </source>
</evidence>
<dbReference type="InterPro" id="IPR050515">
    <property type="entry name" value="Beta-lactam/transpept"/>
</dbReference>
<proteinExistence type="inferred from homology"/>
<dbReference type="GO" id="GO:0071972">
    <property type="term" value="F:peptidoglycan L,D-transpeptidase activity"/>
    <property type="evidence" value="ECO:0007669"/>
    <property type="project" value="TreeGrafter"/>
</dbReference>
<dbReference type="GO" id="GO:0008658">
    <property type="term" value="F:penicillin binding"/>
    <property type="evidence" value="ECO:0007669"/>
    <property type="project" value="InterPro"/>
</dbReference>
<dbReference type="PANTHER" id="PTHR30627:SF2">
    <property type="entry name" value="PEPTIDOGLYCAN D,D-TRANSPEPTIDASE MRDA"/>
    <property type="match status" value="1"/>
</dbReference>
<evidence type="ECO:0000313" key="19">
    <source>
        <dbReference type="Proteomes" id="UP000267250"/>
    </source>
</evidence>
<comment type="subcellular location">
    <subcellularLocation>
        <location evidence="2">Cell membrane</location>
    </subcellularLocation>
    <subcellularLocation>
        <location evidence="1">Membrane</location>
        <topology evidence="1">Single-pass membrane protein</topology>
    </subcellularLocation>
</comment>
<evidence type="ECO:0000256" key="10">
    <source>
        <dbReference type="ARBA" id="ARBA00022984"/>
    </source>
</evidence>
<reference evidence="18 19" key="1">
    <citation type="submission" date="2016-07" db="EMBL/GenBank/DDBJ databases">
        <title>Genome and transcriptome analysis of iron-reducing fermentative bacteria Anoxybacter fermentans.</title>
        <authorList>
            <person name="Zeng X."/>
            <person name="Shao Z."/>
        </authorList>
    </citation>
    <scope>NUCLEOTIDE SEQUENCE [LARGE SCALE GENOMIC DNA]</scope>
    <source>
        <strain evidence="18 19">DY22613</strain>
    </source>
</reference>
<feature type="domain" description="Penicillin-binding protein dimerisation" evidence="17">
    <location>
        <begin position="158"/>
        <end position="310"/>
    </location>
</feature>
<keyword evidence="9" id="KW-0133">Cell shape</keyword>
<evidence type="ECO:0000256" key="13">
    <source>
        <dbReference type="ARBA" id="ARBA00023316"/>
    </source>
</evidence>
<dbReference type="GO" id="GO:0008360">
    <property type="term" value="P:regulation of cell shape"/>
    <property type="evidence" value="ECO:0007669"/>
    <property type="project" value="UniProtKB-KW"/>
</dbReference>
<dbReference type="GO" id="GO:0006508">
    <property type="term" value="P:proteolysis"/>
    <property type="evidence" value="ECO:0007669"/>
    <property type="project" value="UniProtKB-KW"/>
</dbReference>
<dbReference type="Gene3D" id="1.10.10.1230">
    <property type="entry name" value="Penicillin-binding protein, N-terminal non-catalytic domain, head sub-domain"/>
    <property type="match status" value="1"/>
</dbReference>
<sequence>MAISQKMERRIFIFGSIIVMIFFVLVLRLAYLQLVQGEKFYQLAENNRINFQTIGAPRGKIYTVDGKILVSNKMAYSVSIKEKELNTEEDVKRTIDGLSTLLKLDGMEIIRQLVQNVIDGKVILMDKLTPEEKMLLLENIKKLPGMSIEQKVDGKGNLQKEYLQVNLRAVSTSNLLNACKTLSELFSLKYEDLLIKIIVKGLKDRDILRIKRNLTQEEMVILEEHLNDLPGVVIEKISVRDYVYGSLASHVLGYMGAISPEELQMLKDKGYRGDDYIGKAGLERYYESYLRGQNGLERFEVDSRNRKIRTLGVNTPLPGANLFINLDLKLQQKAEELLEKKLAELREEAKDDPEMMGGPTGGAVIIMNPQNGKILAMTSKPNFNLNLFAGGISPEDLQKLNNDPLLPFINRTITPQPAGSIFKLVTAAAVLEEKVIDENTIIYDANGTYQIGEWTYNNWAKRGYGPLNVVDAIAYSNNIFFYNVAHQLYKMGKGGITIPQYARAFGLGQLTGIDLPREEKGLVPDREWKEKTYGQIWLPGESLHLSIGQGYLQTTPLQLINLVSAIGNGGKLYRPYIVDRIESYDGKIIKQFEPKVIGRLPVSKKNLEIIKKGMIGATTYGTARKAFADFPITVAGKTGTAQTGAGNANHGWFAGFAPADNPEIAILVYIEHGVSSSRTLSIARDLLKYYFKIPDPLEEEKTESDDAALSEELHENEELVNQKEKEKEPGFSDKLKKFFNEVFSL</sequence>
<gene>
    <name evidence="18" type="ORF">BBF96_07735</name>
</gene>
<dbReference type="Gene3D" id="3.40.710.10">
    <property type="entry name" value="DD-peptidase/beta-lactamase superfamily"/>
    <property type="match status" value="1"/>
</dbReference>
<keyword evidence="7 15" id="KW-0812">Transmembrane</keyword>
<comment type="similarity">
    <text evidence="3">Belongs to the transpeptidase family.</text>
</comment>
<evidence type="ECO:0000256" key="7">
    <source>
        <dbReference type="ARBA" id="ARBA00022692"/>
    </source>
</evidence>
<keyword evidence="5" id="KW-0997">Cell inner membrane</keyword>
<dbReference type="AlphaFoldDB" id="A0A3Q9HQK1"/>
<dbReference type="NCBIfam" id="TIGR03423">
    <property type="entry name" value="pbp2_mrdA"/>
    <property type="match status" value="1"/>
</dbReference>
<evidence type="ECO:0000256" key="14">
    <source>
        <dbReference type="SAM" id="MobiDB-lite"/>
    </source>
</evidence>
<dbReference type="GO" id="GO:0009002">
    <property type="term" value="F:serine-type D-Ala-D-Ala carboxypeptidase activity"/>
    <property type="evidence" value="ECO:0007669"/>
    <property type="project" value="InterPro"/>
</dbReference>
<keyword evidence="4" id="KW-1003">Cell membrane</keyword>
<organism evidence="18 19">
    <name type="scientific">Anoxybacter fermentans</name>
    <dbReference type="NCBI Taxonomy" id="1323375"/>
    <lineage>
        <taxon>Bacteria</taxon>
        <taxon>Bacillati</taxon>
        <taxon>Bacillota</taxon>
        <taxon>Clostridia</taxon>
        <taxon>Halanaerobiales</taxon>
        <taxon>Anoxybacter</taxon>
    </lineage>
</organism>
<keyword evidence="13" id="KW-0961">Cell wall biogenesis/degradation</keyword>
<evidence type="ECO:0000256" key="15">
    <source>
        <dbReference type="SAM" id="Phobius"/>
    </source>
</evidence>
<keyword evidence="6" id="KW-0645">Protease</keyword>
<name>A0A3Q9HQK1_9FIRM</name>
<feature type="region of interest" description="Disordered" evidence="14">
    <location>
        <begin position="699"/>
        <end position="729"/>
    </location>
</feature>
<dbReference type="Pfam" id="PF03717">
    <property type="entry name" value="PBP_dimer"/>
    <property type="match status" value="2"/>
</dbReference>
<dbReference type="InterPro" id="IPR012338">
    <property type="entry name" value="Beta-lactam/transpept-like"/>
</dbReference>
<dbReference type="GO" id="GO:0071555">
    <property type="term" value="P:cell wall organization"/>
    <property type="evidence" value="ECO:0007669"/>
    <property type="project" value="UniProtKB-KW"/>
</dbReference>
<dbReference type="EMBL" id="CP016379">
    <property type="protein sequence ID" value="AZR73285.1"/>
    <property type="molecule type" value="Genomic_DNA"/>
</dbReference>
<dbReference type="SUPFAM" id="SSF56601">
    <property type="entry name" value="beta-lactamase/transpeptidase-like"/>
    <property type="match status" value="1"/>
</dbReference>
<feature type="compositionally biased region" description="Acidic residues" evidence="14">
    <location>
        <begin position="699"/>
        <end position="709"/>
    </location>
</feature>
<dbReference type="GO" id="GO:0009252">
    <property type="term" value="P:peptidoglycan biosynthetic process"/>
    <property type="evidence" value="ECO:0007669"/>
    <property type="project" value="UniProtKB-KW"/>
</dbReference>
<dbReference type="InterPro" id="IPR005311">
    <property type="entry name" value="PBP_dimer"/>
</dbReference>
<dbReference type="Proteomes" id="UP000267250">
    <property type="component" value="Chromosome"/>
</dbReference>
<feature type="domain" description="Penicillin-binding protein transpeptidase" evidence="16">
    <location>
        <begin position="362"/>
        <end position="686"/>
    </location>
</feature>
<feature type="transmembrane region" description="Helical" evidence="15">
    <location>
        <begin position="12"/>
        <end position="31"/>
    </location>
</feature>
<dbReference type="SUPFAM" id="SSF56519">
    <property type="entry name" value="Penicillin binding protein dimerisation domain"/>
    <property type="match status" value="2"/>
</dbReference>
<evidence type="ECO:0000313" key="18">
    <source>
        <dbReference type="EMBL" id="AZR73285.1"/>
    </source>
</evidence>
<dbReference type="InterPro" id="IPR001460">
    <property type="entry name" value="PCN-bd_Tpept"/>
</dbReference>
<feature type="domain" description="Penicillin-binding protein dimerisation" evidence="17">
    <location>
        <begin position="54"/>
        <end position="151"/>
    </location>
</feature>
<evidence type="ECO:0000256" key="1">
    <source>
        <dbReference type="ARBA" id="ARBA00004167"/>
    </source>
</evidence>
<evidence type="ECO:0000256" key="9">
    <source>
        <dbReference type="ARBA" id="ARBA00022960"/>
    </source>
</evidence>
<dbReference type="OrthoDB" id="9757901at2"/>
<evidence type="ECO:0000256" key="2">
    <source>
        <dbReference type="ARBA" id="ARBA00004236"/>
    </source>
</evidence>
<keyword evidence="8" id="KW-0378">Hydrolase</keyword>
<evidence type="ECO:0000259" key="17">
    <source>
        <dbReference type="Pfam" id="PF03717"/>
    </source>
</evidence>
<evidence type="ECO:0000259" key="16">
    <source>
        <dbReference type="Pfam" id="PF00905"/>
    </source>
</evidence>
<keyword evidence="11 15" id="KW-1133">Transmembrane helix</keyword>
<dbReference type="Gene3D" id="3.90.1310.10">
    <property type="entry name" value="Penicillin-binding protein 2a (Domain 2)"/>
    <property type="match status" value="1"/>
</dbReference>
<dbReference type="RefSeq" id="WP_127016612.1">
    <property type="nucleotide sequence ID" value="NZ_CP016379.1"/>
</dbReference>
<keyword evidence="12 15" id="KW-0472">Membrane</keyword>
<dbReference type="PANTHER" id="PTHR30627">
    <property type="entry name" value="PEPTIDOGLYCAN D,D-TRANSPEPTIDASE"/>
    <property type="match status" value="1"/>
</dbReference>
<protein>
    <submittedName>
        <fullName evidence="18">Penicillin-binding protein 2</fullName>
    </submittedName>
</protein>
<dbReference type="GO" id="GO:0005886">
    <property type="term" value="C:plasma membrane"/>
    <property type="evidence" value="ECO:0007669"/>
    <property type="project" value="UniProtKB-SubCell"/>
</dbReference>
<dbReference type="InterPro" id="IPR017790">
    <property type="entry name" value="Penicillin-binding_protein_2"/>
</dbReference>
<dbReference type="KEGG" id="aft:BBF96_07735"/>
<evidence type="ECO:0000256" key="11">
    <source>
        <dbReference type="ARBA" id="ARBA00022989"/>
    </source>
</evidence>
<evidence type="ECO:0000256" key="8">
    <source>
        <dbReference type="ARBA" id="ARBA00022801"/>
    </source>
</evidence>
<evidence type="ECO:0000256" key="4">
    <source>
        <dbReference type="ARBA" id="ARBA00022475"/>
    </source>
</evidence>